<dbReference type="RefSeq" id="XP_051281344.1">
    <property type="nucleotide sequence ID" value="XM_051425384.1"/>
</dbReference>
<dbReference type="InterPro" id="IPR054554">
    <property type="entry name" value="ZP1/4_Ig-like"/>
</dbReference>
<evidence type="ECO:0000256" key="1">
    <source>
        <dbReference type="ARBA" id="ARBA00004613"/>
    </source>
</evidence>
<dbReference type="Pfam" id="PF15094">
    <property type="entry name" value="DUF4556"/>
    <property type="match status" value="1"/>
</dbReference>
<feature type="compositionally biased region" description="Polar residues" evidence="4">
    <location>
        <begin position="478"/>
        <end position="498"/>
    </location>
</feature>
<accession>A0A8P4GML8</accession>
<dbReference type="AlphaFoldDB" id="A0A8P4GML8"/>
<feature type="compositionally biased region" description="Basic and acidic residues" evidence="4">
    <location>
        <begin position="499"/>
        <end position="512"/>
    </location>
</feature>
<name>A0A8P4GML8_DICLA</name>
<evidence type="ECO:0000259" key="7">
    <source>
        <dbReference type="Pfam" id="PF22821"/>
    </source>
</evidence>
<feature type="signal peptide" evidence="5">
    <location>
        <begin position="1"/>
        <end position="25"/>
    </location>
</feature>
<comment type="subcellular location">
    <subcellularLocation>
        <location evidence="1">Secreted</location>
    </subcellularLocation>
</comment>
<dbReference type="GO" id="GO:0005576">
    <property type="term" value="C:extracellular region"/>
    <property type="evidence" value="ECO:0007669"/>
    <property type="project" value="UniProtKB-SubCell"/>
</dbReference>
<evidence type="ECO:0000313" key="8">
    <source>
        <dbReference type="Ensembl" id="ENSDLAP00005077733.1"/>
    </source>
</evidence>
<dbReference type="PANTHER" id="PTHR38653">
    <property type="entry name" value="GENE 572-RELATED"/>
    <property type="match status" value="1"/>
</dbReference>
<dbReference type="OMA" id="ETNHKMH"/>
<dbReference type="InterPro" id="IPR049521">
    <property type="entry name" value="CIROZ_b"/>
</dbReference>
<dbReference type="GeneID" id="127377479"/>
<dbReference type="PANTHER" id="PTHR38653:SF1">
    <property type="entry name" value="GENE 572-RELATED"/>
    <property type="match status" value="1"/>
</dbReference>
<dbReference type="OrthoDB" id="8946479at2759"/>
<protein>
    <submittedName>
        <fullName evidence="8">Si:ch211-129o18.4</fullName>
    </submittedName>
</protein>
<proteinExistence type="predicted"/>
<dbReference type="Ensembl" id="ENSDLAT00005088657.1">
    <property type="protein sequence ID" value="ENSDLAP00005077733.1"/>
    <property type="gene ID" value="ENSDLAG00005024695.2"/>
</dbReference>
<keyword evidence="3 5" id="KW-0732">Signal</keyword>
<dbReference type="Proteomes" id="UP000694389">
    <property type="component" value="Unassembled WGS sequence"/>
</dbReference>
<feature type="domain" description="CIROZ beta" evidence="6">
    <location>
        <begin position="256"/>
        <end position="355"/>
    </location>
</feature>
<dbReference type="Pfam" id="PF22821">
    <property type="entry name" value="ZP1_ZP4_Ig-like"/>
    <property type="match status" value="1"/>
</dbReference>
<sequence>MDQKRFGILLRTIVLQCFITRNVLSVQKREWIGTQAAKVTEGDVACFSEYMEMWIHSARIEGLGVWLSGALRIQVNLASLDHLNLQLSACGFSLYKDPDKNFIFRVSYTGCLVQEQSGYHVLTLNLVKRINRFGGRPHSFMMKCPFVSVLPSREQLQCDPEYIQVTRQVPYDNWHNELHWSLSLSDHLIVALDDASLIQMTIDMTGADITVQGRRREVMSPVKVMENEGEFLALKLVSGQFAYSMEATCPKVTTSTAEETVLHIFKRHMGLTKRGSYDSEALTVSNVSVKQTDNFTVNETSEFVTLTIPTARILQTKACADSKQLLQPFYRVDVVLTFKETNHKMHWTMENTLPCTARAAESHITLSAGPNTTWLSTLNFKRENFTTLDHSTIPVGKLNESGPLEEMRAEFSTTLSPHTQMEGRSFNLHTDVTSKSQSGHSSSRFNGDNITSINANGTRFLDFHNATANISAEPVFLDSSTVPPEQKYQQLHTTSGNKEQQEQGKPKWIWEE</sequence>
<evidence type="ECO:0000313" key="9">
    <source>
        <dbReference type="Proteomes" id="UP000694389"/>
    </source>
</evidence>
<reference evidence="8" key="1">
    <citation type="submission" date="2025-08" db="UniProtKB">
        <authorList>
            <consortium name="Ensembl"/>
        </authorList>
    </citation>
    <scope>IDENTIFICATION</scope>
</reference>
<gene>
    <name evidence="8" type="primary">cunh1orf127</name>
</gene>
<dbReference type="CTD" id="148345"/>
<keyword evidence="9" id="KW-1185">Reference proteome</keyword>
<evidence type="ECO:0000256" key="5">
    <source>
        <dbReference type="SAM" id="SignalP"/>
    </source>
</evidence>
<evidence type="ECO:0000256" key="4">
    <source>
        <dbReference type="SAM" id="MobiDB-lite"/>
    </source>
</evidence>
<dbReference type="GeneTree" id="ENSGT00390000003592"/>
<evidence type="ECO:0000256" key="3">
    <source>
        <dbReference type="ARBA" id="ARBA00022729"/>
    </source>
</evidence>
<organism evidence="8 9">
    <name type="scientific">Dicentrarchus labrax</name>
    <name type="common">European seabass</name>
    <name type="synonym">Morone labrax</name>
    <dbReference type="NCBI Taxonomy" id="13489"/>
    <lineage>
        <taxon>Eukaryota</taxon>
        <taxon>Metazoa</taxon>
        <taxon>Chordata</taxon>
        <taxon>Craniata</taxon>
        <taxon>Vertebrata</taxon>
        <taxon>Euteleostomi</taxon>
        <taxon>Actinopterygii</taxon>
        <taxon>Neopterygii</taxon>
        <taxon>Teleostei</taxon>
        <taxon>Neoteleostei</taxon>
        <taxon>Acanthomorphata</taxon>
        <taxon>Eupercaria</taxon>
        <taxon>Moronidae</taxon>
        <taxon>Dicentrarchus</taxon>
    </lineage>
</organism>
<evidence type="ECO:0000259" key="6">
    <source>
        <dbReference type="Pfam" id="PF15094"/>
    </source>
</evidence>
<feature type="chain" id="PRO_5035826183" evidence="5">
    <location>
        <begin position="26"/>
        <end position="512"/>
    </location>
</feature>
<reference evidence="8" key="2">
    <citation type="submission" date="2025-09" db="UniProtKB">
        <authorList>
            <consortium name="Ensembl"/>
        </authorList>
    </citation>
    <scope>IDENTIFICATION</scope>
</reference>
<evidence type="ECO:0000256" key="2">
    <source>
        <dbReference type="ARBA" id="ARBA00022525"/>
    </source>
</evidence>
<dbReference type="InterPro" id="IPR027956">
    <property type="entry name" value="CIROZ"/>
</dbReference>
<feature type="domain" description="Zona pellucida sperm-binding protein 1/4 Ig-like" evidence="7">
    <location>
        <begin position="87"/>
        <end position="145"/>
    </location>
</feature>
<feature type="region of interest" description="Disordered" evidence="4">
    <location>
        <begin position="477"/>
        <end position="512"/>
    </location>
</feature>
<keyword evidence="2" id="KW-0964">Secreted</keyword>